<protein>
    <submittedName>
        <fullName evidence="2">Uncharacterized protein</fullName>
    </submittedName>
</protein>
<keyword evidence="1" id="KW-1133">Transmembrane helix</keyword>
<sequence length="170" mass="18835">MLALIAMNRREYEQQQPHTRQQHIFIISSSNTLRLSLQQSKYFQISSHALKNLNLPPLEPLLTAPGTSPYIAWSNALVCGLAAWRSWDPRRGYIATYPLVGLALIFAGTGYITLLDTTNGPSASAAWGTMYIYSSAMRTFKAKRVGPTAVLAYITATTALHLSEMLELTE</sequence>
<keyword evidence="1" id="KW-0812">Transmembrane</keyword>
<name>A0ABQ8F8A1_9FUNG</name>
<keyword evidence="3" id="KW-1185">Reference proteome</keyword>
<organism evidence="2 3">
    <name type="scientific">Batrachochytrium salamandrivorans</name>
    <dbReference type="NCBI Taxonomy" id="1357716"/>
    <lineage>
        <taxon>Eukaryota</taxon>
        <taxon>Fungi</taxon>
        <taxon>Fungi incertae sedis</taxon>
        <taxon>Chytridiomycota</taxon>
        <taxon>Chytridiomycota incertae sedis</taxon>
        <taxon>Chytridiomycetes</taxon>
        <taxon>Rhizophydiales</taxon>
        <taxon>Rhizophydiales incertae sedis</taxon>
        <taxon>Batrachochytrium</taxon>
    </lineage>
</organism>
<evidence type="ECO:0000313" key="2">
    <source>
        <dbReference type="EMBL" id="KAH6593956.1"/>
    </source>
</evidence>
<evidence type="ECO:0000313" key="3">
    <source>
        <dbReference type="Proteomes" id="UP001648503"/>
    </source>
</evidence>
<accession>A0ABQ8F8A1</accession>
<dbReference type="EMBL" id="JAFCIX010000341">
    <property type="protein sequence ID" value="KAH6593956.1"/>
    <property type="molecule type" value="Genomic_DNA"/>
</dbReference>
<reference evidence="2 3" key="1">
    <citation type="submission" date="2021-02" db="EMBL/GenBank/DDBJ databases">
        <title>Variation within the Batrachochytrium salamandrivorans European outbreak.</title>
        <authorList>
            <person name="Kelly M."/>
            <person name="Pasmans F."/>
            <person name="Shea T.P."/>
            <person name="Munoz J.F."/>
            <person name="Carranza S."/>
            <person name="Cuomo C.A."/>
            <person name="Martel A."/>
        </authorList>
    </citation>
    <scope>NUCLEOTIDE SEQUENCE [LARGE SCALE GENOMIC DNA]</scope>
    <source>
        <strain evidence="2 3">AMFP18/2</strain>
    </source>
</reference>
<evidence type="ECO:0000256" key="1">
    <source>
        <dbReference type="SAM" id="Phobius"/>
    </source>
</evidence>
<feature type="transmembrane region" description="Helical" evidence="1">
    <location>
        <begin position="94"/>
        <end position="114"/>
    </location>
</feature>
<proteinExistence type="predicted"/>
<keyword evidence="1" id="KW-0472">Membrane</keyword>
<dbReference type="Proteomes" id="UP001648503">
    <property type="component" value="Unassembled WGS sequence"/>
</dbReference>
<gene>
    <name evidence="2" type="ORF">BASA50_007011</name>
</gene>
<comment type="caution">
    <text evidence="2">The sequence shown here is derived from an EMBL/GenBank/DDBJ whole genome shotgun (WGS) entry which is preliminary data.</text>
</comment>